<evidence type="ECO:0000313" key="2">
    <source>
        <dbReference type="EMBL" id="GAA1142291.1"/>
    </source>
</evidence>
<gene>
    <name evidence="2" type="ORF">GCM10009606_22370</name>
</gene>
<name>A0ABN1UE67_9ACTN</name>
<dbReference type="Gene3D" id="3.10.450.50">
    <property type="match status" value="1"/>
</dbReference>
<dbReference type="Proteomes" id="UP001499979">
    <property type="component" value="Unassembled WGS sequence"/>
</dbReference>
<protein>
    <recommendedName>
        <fullName evidence="1">SnoaL-like domain-containing protein</fullName>
    </recommendedName>
</protein>
<evidence type="ECO:0000313" key="3">
    <source>
        <dbReference type="Proteomes" id="UP001499979"/>
    </source>
</evidence>
<proteinExistence type="predicted"/>
<dbReference type="RefSeq" id="WP_343907616.1">
    <property type="nucleotide sequence ID" value="NZ_BAAAJE010000008.1"/>
</dbReference>
<feature type="domain" description="SnoaL-like" evidence="1">
    <location>
        <begin position="10"/>
        <end position="123"/>
    </location>
</feature>
<dbReference type="SUPFAM" id="SSF54427">
    <property type="entry name" value="NTF2-like"/>
    <property type="match status" value="1"/>
</dbReference>
<sequence>MTSSLEAASAEFYTALNAMLGGDVEPMLALWSHADDVTYMSPFGELLTGWEPIRASWQAQADAHLGGEVRAEEVRLVEGDGLGFAVGFERGEVQVEGRPTTVDIRATSLYRREDDGWRMVGHHTDPLG</sequence>
<organism evidence="2 3">
    <name type="scientific">Nocardioides aquiterrae</name>
    <dbReference type="NCBI Taxonomy" id="203799"/>
    <lineage>
        <taxon>Bacteria</taxon>
        <taxon>Bacillati</taxon>
        <taxon>Actinomycetota</taxon>
        <taxon>Actinomycetes</taxon>
        <taxon>Propionibacteriales</taxon>
        <taxon>Nocardioidaceae</taxon>
        <taxon>Nocardioides</taxon>
    </lineage>
</organism>
<reference evidence="2 3" key="1">
    <citation type="journal article" date="2019" name="Int. J. Syst. Evol. Microbiol.">
        <title>The Global Catalogue of Microorganisms (GCM) 10K type strain sequencing project: providing services to taxonomists for standard genome sequencing and annotation.</title>
        <authorList>
            <consortium name="The Broad Institute Genomics Platform"/>
            <consortium name="The Broad Institute Genome Sequencing Center for Infectious Disease"/>
            <person name="Wu L."/>
            <person name="Ma J."/>
        </authorList>
    </citation>
    <scope>NUCLEOTIDE SEQUENCE [LARGE SCALE GENOMIC DNA]</scope>
    <source>
        <strain evidence="2 3">JCM 11813</strain>
    </source>
</reference>
<evidence type="ECO:0000259" key="1">
    <source>
        <dbReference type="Pfam" id="PF13474"/>
    </source>
</evidence>
<keyword evidence="3" id="KW-1185">Reference proteome</keyword>
<dbReference type="EMBL" id="BAAAJE010000008">
    <property type="protein sequence ID" value="GAA1142291.1"/>
    <property type="molecule type" value="Genomic_DNA"/>
</dbReference>
<dbReference type="InterPro" id="IPR032710">
    <property type="entry name" value="NTF2-like_dom_sf"/>
</dbReference>
<dbReference type="Pfam" id="PF13474">
    <property type="entry name" value="SnoaL_3"/>
    <property type="match status" value="1"/>
</dbReference>
<accession>A0ABN1UE67</accession>
<dbReference type="InterPro" id="IPR037401">
    <property type="entry name" value="SnoaL-like"/>
</dbReference>
<comment type="caution">
    <text evidence="2">The sequence shown here is derived from an EMBL/GenBank/DDBJ whole genome shotgun (WGS) entry which is preliminary data.</text>
</comment>